<feature type="region of interest" description="Disordered" evidence="1">
    <location>
        <begin position="536"/>
        <end position="636"/>
    </location>
</feature>
<dbReference type="EMBL" id="PZQS01000010">
    <property type="protein sequence ID" value="PVD22843.1"/>
    <property type="molecule type" value="Genomic_DNA"/>
</dbReference>
<dbReference type="Proteomes" id="UP000245119">
    <property type="component" value="Linkage Group LG10"/>
</dbReference>
<dbReference type="SMART" id="SM00355">
    <property type="entry name" value="ZnF_C2H2"/>
    <property type="match status" value="4"/>
</dbReference>
<feature type="compositionally biased region" description="Low complexity" evidence="1">
    <location>
        <begin position="539"/>
        <end position="549"/>
    </location>
</feature>
<organism evidence="3 4">
    <name type="scientific">Pomacea canaliculata</name>
    <name type="common">Golden apple snail</name>
    <dbReference type="NCBI Taxonomy" id="400727"/>
    <lineage>
        <taxon>Eukaryota</taxon>
        <taxon>Metazoa</taxon>
        <taxon>Spiralia</taxon>
        <taxon>Lophotrochozoa</taxon>
        <taxon>Mollusca</taxon>
        <taxon>Gastropoda</taxon>
        <taxon>Caenogastropoda</taxon>
        <taxon>Architaenioglossa</taxon>
        <taxon>Ampullarioidea</taxon>
        <taxon>Ampullariidae</taxon>
        <taxon>Pomacea</taxon>
    </lineage>
</organism>
<protein>
    <recommendedName>
        <fullName evidence="2">C2H2-type domain-containing protein</fullName>
    </recommendedName>
</protein>
<name>A0A2T7NNW3_POMCA</name>
<feature type="compositionally biased region" description="Basic and acidic residues" evidence="1">
    <location>
        <begin position="589"/>
        <end position="606"/>
    </location>
</feature>
<gene>
    <name evidence="3" type="ORF">C0Q70_16101</name>
</gene>
<proteinExistence type="predicted"/>
<feature type="domain" description="C2H2-type" evidence="2">
    <location>
        <begin position="672"/>
        <end position="695"/>
    </location>
</feature>
<feature type="domain" description="C2H2-type" evidence="2">
    <location>
        <begin position="500"/>
        <end position="523"/>
    </location>
</feature>
<feature type="compositionally biased region" description="Basic and acidic residues" evidence="1">
    <location>
        <begin position="564"/>
        <end position="576"/>
    </location>
</feature>
<dbReference type="InterPro" id="IPR013087">
    <property type="entry name" value="Znf_C2H2_type"/>
</dbReference>
<feature type="domain" description="C2H2-type" evidence="2">
    <location>
        <begin position="251"/>
        <end position="273"/>
    </location>
</feature>
<feature type="region of interest" description="Disordered" evidence="1">
    <location>
        <begin position="324"/>
        <end position="371"/>
    </location>
</feature>
<feature type="region of interest" description="Disordered" evidence="1">
    <location>
        <begin position="156"/>
        <end position="177"/>
    </location>
</feature>
<dbReference type="AlphaFoldDB" id="A0A2T7NNW3"/>
<evidence type="ECO:0000313" key="4">
    <source>
        <dbReference type="Proteomes" id="UP000245119"/>
    </source>
</evidence>
<keyword evidence="4" id="KW-1185">Reference proteome</keyword>
<accession>A0A2T7NNW3</accession>
<feature type="region of interest" description="Disordered" evidence="1">
    <location>
        <begin position="470"/>
        <end position="491"/>
    </location>
</feature>
<comment type="caution">
    <text evidence="3">The sequence shown here is derived from an EMBL/GenBank/DDBJ whole genome shotgun (WGS) entry which is preliminary data.</text>
</comment>
<evidence type="ECO:0000256" key="1">
    <source>
        <dbReference type="SAM" id="MobiDB-lite"/>
    </source>
</evidence>
<reference evidence="3 4" key="1">
    <citation type="submission" date="2018-04" db="EMBL/GenBank/DDBJ databases">
        <title>The genome of golden apple snail Pomacea canaliculata provides insight into stress tolerance and invasive adaptation.</title>
        <authorList>
            <person name="Liu C."/>
            <person name="Liu B."/>
            <person name="Ren Y."/>
            <person name="Zhang Y."/>
            <person name="Wang H."/>
            <person name="Li S."/>
            <person name="Jiang F."/>
            <person name="Yin L."/>
            <person name="Zhang G."/>
            <person name="Qian W."/>
            <person name="Fan W."/>
        </authorList>
    </citation>
    <scope>NUCLEOTIDE SEQUENCE [LARGE SCALE GENOMIC DNA]</scope>
    <source>
        <strain evidence="3">SZHN2017</strain>
        <tissue evidence="3">Muscle</tissue>
    </source>
</reference>
<dbReference type="OrthoDB" id="6162960at2759"/>
<feature type="compositionally biased region" description="Acidic residues" evidence="1">
    <location>
        <begin position="577"/>
        <end position="588"/>
    </location>
</feature>
<feature type="compositionally biased region" description="Basic and acidic residues" evidence="1">
    <location>
        <begin position="328"/>
        <end position="339"/>
    </location>
</feature>
<feature type="domain" description="C2H2-type" evidence="2">
    <location>
        <begin position="275"/>
        <end position="298"/>
    </location>
</feature>
<feature type="compositionally biased region" description="Polar residues" evidence="1">
    <location>
        <begin position="616"/>
        <end position="627"/>
    </location>
</feature>
<evidence type="ECO:0000259" key="2">
    <source>
        <dbReference type="SMART" id="SM00355"/>
    </source>
</evidence>
<sequence length="775" mass="85124">MSSNWNSQTSMTVGGYQVFQSQPVSMDDKDQPGLIPAVEVKTEPVDNGYEQIGEPRICNVTSLQNAHSQTVEDLWTGTFRAEIREILGNKSTDQNATVQNVQDVVEKLLKKNEDLLSQNDAIGFKPNRRGRLPAEMARKTEAFPGIGQTAAFSTGLGQRGRVMPSGSIRERDDGIPMGRILRPRTPTLRCHMVEKDKSHFTSAVMETKIGSKESEEIFHVQEHEMVCGVSANTQLLSREGRLMALVDIKRYWCNFCSFSTSNKNQLITHIMDHRFHCKYCRYQSFSRADVIQHSFHTHPEFQEMASLMQYCTLLSDYLRVQNPNTARLDNRPKRKDGTEKGNNGGSHEEENPAKLRKLDDSQIKGQSTDTDMKLAGSLTSDYDIFDMEVDNTSESTEETEKETPLLPAFATVQSSIASNPVSFTPAVIVQTTRVASPAVISGPVITQVFSAGSPQPDETGSCILGSTSRSILSSTMSSPSPSPSSASTSSMQPMRSNLYWNCGYCPFTSKSQSEVKDHSGREHIGKAHRYVALIKAEDSSSPAPSSSSGREGGRSGSSSRKKMSVGDKHEEGRLEEAGEQEGETELEEEKQLSISRKESSDKDEKLSCSGLDAEGSVQSTSQGNANPEISAETGGFDQVVIKQEPVDAEEQIIPMKVCFPKPRIQAKENTAIKCCHCNYSARMLSHLRNHIVYCHKGKQLMGTGAMNSKVFMCARSDCTFRSSSGTTFLNHAILCTPWTKSTISDLKIDGHLLASLEKTKALAKESASGKVGGAN</sequence>
<evidence type="ECO:0000313" key="3">
    <source>
        <dbReference type="EMBL" id="PVD22843.1"/>
    </source>
</evidence>
<feature type="compositionally biased region" description="Basic and acidic residues" evidence="1">
    <location>
        <begin position="346"/>
        <end position="362"/>
    </location>
</feature>